<evidence type="ECO:0000313" key="2">
    <source>
        <dbReference type="Proteomes" id="UP000054693"/>
    </source>
</evidence>
<keyword evidence="2" id="KW-1185">Reference proteome</keyword>
<accession>A0A0W0ZVW7</accession>
<reference evidence="1 2" key="1">
    <citation type="submission" date="2015-11" db="EMBL/GenBank/DDBJ databases">
        <title>Genomic analysis of 38 Legionella species identifies large and diverse effector repertoires.</title>
        <authorList>
            <person name="Burstein D."/>
            <person name="Amaro F."/>
            <person name="Zusman T."/>
            <person name="Lifshitz Z."/>
            <person name="Cohen O."/>
            <person name="Gilbert J.A."/>
            <person name="Pupko T."/>
            <person name="Shuman H.A."/>
            <person name="Segal G."/>
        </authorList>
    </citation>
    <scope>NUCLEOTIDE SEQUENCE [LARGE SCALE GENOMIC DNA]</scope>
    <source>
        <strain evidence="1 2">ATCC 49180</strain>
    </source>
</reference>
<comment type="caution">
    <text evidence="1">The sequence shown here is derived from an EMBL/GenBank/DDBJ whole genome shotgun (WGS) entry which is preliminary data.</text>
</comment>
<proteinExistence type="predicted"/>
<dbReference type="InterPro" id="IPR007523">
    <property type="entry name" value="NDUFAF3/AAMDC"/>
</dbReference>
<dbReference type="AlphaFoldDB" id="A0A0W0ZVW7"/>
<sequence length="127" mass="14268">MNINLESAEPHVVQAYSDNKIQINSITYESSLIVSKTEIISDLSIKDIHEIDEHYMSLLTQFKPEIIIIGHEHTGKLLPLSIMKQLTEQRIGIECMSIGAACRTYNVLLNEHRAVVAGFIFKDTSLG</sequence>
<name>A0A0W0ZVW7_9GAMM</name>
<dbReference type="InterPro" id="IPR036748">
    <property type="entry name" value="MTH938-like_sf"/>
</dbReference>
<dbReference type="EMBL" id="LNZA01000001">
    <property type="protein sequence ID" value="KTD73198.1"/>
    <property type="molecule type" value="Genomic_DNA"/>
</dbReference>
<dbReference type="OrthoDB" id="9800373at2"/>
<dbReference type="PATRIC" id="fig|40335.7.peg.1099"/>
<organism evidence="1 2">
    <name type="scientific">Legionella tucsonensis</name>
    <dbReference type="NCBI Taxonomy" id="40335"/>
    <lineage>
        <taxon>Bacteria</taxon>
        <taxon>Pseudomonadati</taxon>
        <taxon>Pseudomonadota</taxon>
        <taxon>Gammaproteobacteria</taxon>
        <taxon>Legionellales</taxon>
        <taxon>Legionellaceae</taxon>
        <taxon>Legionella</taxon>
    </lineage>
</organism>
<dbReference type="SUPFAM" id="SSF64076">
    <property type="entry name" value="MTH938-like"/>
    <property type="match status" value="1"/>
</dbReference>
<dbReference type="PANTHER" id="PTHR21192">
    <property type="entry name" value="NUCLEAR PROTEIN E3-3"/>
    <property type="match status" value="1"/>
</dbReference>
<dbReference type="STRING" id="40335.Ltuc_1045"/>
<dbReference type="Proteomes" id="UP000054693">
    <property type="component" value="Unassembled WGS sequence"/>
</dbReference>
<gene>
    <name evidence="1" type="ORF">Ltuc_1045</name>
</gene>
<dbReference type="RefSeq" id="WP_058520258.1">
    <property type="nucleotide sequence ID" value="NZ_CAAAIP010000001.1"/>
</dbReference>
<protein>
    <submittedName>
        <fullName evidence="1">Uncharacterized protein</fullName>
    </submittedName>
</protein>
<dbReference type="Gene3D" id="3.40.1230.10">
    <property type="entry name" value="MTH938-like"/>
    <property type="match status" value="1"/>
</dbReference>
<evidence type="ECO:0000313" key="1">
    <source>
        <dbReference type="EMBL" id="KTD73198.1"/>
    </source>
</evidence>
<dbReference type="Pfam" id="PF04430">
    <property type="entry name" value="DUF498"/>
    <property type="match status" value="1"/>
</dbReference>
<dbReference type="PANTHER" id="PTHR21192:SF2">
    <property type="entry name" value="NADH DEHYDROGENASE [UBIQUINONE] 1 ALPHA SUBCOMPLEX ASSEMBLY FACTOR 3"/>
    <property type="match status" value="1"/>
</dbReference>